<dbReference type="Proteomes" id="UP000324585">
    <property type="component" value="Unassembled WGS sequence"/>
</dbReference>
<organism evidence="1 2">
    <name type="scientific">Porphyridium purpureum</name>
    <name type="common">Red alga</name>
    <name type="synonym">Porphyridium cruentum</name>
    <dbReference type="NCBI Taxonomy" id="35688"/>
    <lineage>
        <taxon>Eukaryota</taxon>
        <taxon>Rhodophyta</taxon>
        <taxon>Bangiophyceae</taxon>
        <taxon>Porphyridiales</taxon>
        <taxon>Porphyridiaceae</taxon>
        <taxon>Porphyridium</taxon>
    </lineage>
</organism>
<evidence type="ECO:0000313" key="2">
    <source>
        <dbReference type="Proteomes" id="UP000324585"/>
    </source>
</evidence>
<dbReference type="GO" id="GO:0016757">
    <property type="term" value="F:glycosyltransferase activity"/>
    <property type="evidence" value="ECO:0007669"/>
    <property type="project" value="InterPro"/>
</dbReference>
<accession>A0A5J4Z573</accession>
<sequence length="450" mass="51294">MFPMLFDEAWLRTHATSPAGYLAGRPELLVEVPRRVPFAELKHASNECLNNVLGFKGKHPLPQPSFNGSDGWALKISSAIFQEPRAHWIFFVLPLVNHVRRARLSGGPVFLLVNNLDTSGIKGHHKSVLWERKILVYITSQLDGIIYLRDAEHNARLEPKLPACTRTVGVPSKLPSSMINRDDYLYARRILSRFAQRPLYQHCRERRLHKPVVWILDRRIWSRRLRNRADIEMLVREEMGDDVEIRVFDNPNTDCENYIKGFANCNDAHPVYLAQDYPFFHASHRSERANDTAGSADSIATTDKSVSWSPSSSLPLPAQSDFDYDAALFNNITFLIAVHGGGLMNEWLLPEGSVAIEIYPYGVMDTSYRQLYANTNASGLYHLMYHDKNDSQARQAFGSVRAGDLWNSANRGKVKGLSVEVSIRKMRWAIRHSYELWRNSCSLATDWGIN</sequence>
<dbReference type="EMBL" id="VRMN01000001">
    <property type="protein sequence ID" value="KAA8498023.1"/>
    <property type="molecule type" value="Genomic_DNA"/>
</dbReference>
<proteinExistence type="predicted"/>
<dbReference type="PANTHER" id="PTHR20961">
    <property type="entry name" value="GLYCOSYLTRANSFERASE"/>
    <property type="match status" value="1"/>
</dbReference>
<evidence type="ECO:0000313" key="1">
    <source>
        <dbReference type="EMBL" id="KAA8498023.1"/>
    </source>
</evidence>
<reference evidence="2" key="1">
    <citation type="journal article" date="2019" name="Nat. Commun.">
        <title>Expansion of phycobilisome linker gene families in mesophilic red algae.</title>
        <authorList>
            <person name="Lee J."/>
            <person name="Kim D."/>
            <person name="Bhattacharya D."/>
            <person name="Yoon H.S."/>
        </authorList>
    </citation>
    <scope>NUCLEOTIDE SEQUENCE [LARGE SCALE GENOMIC DNA]</scope>
    <source>
        <strain evidence="2">CCMP 1328</strain>
    </source>
</reference>
<name>A0A5J4Z573_PORPP</name>
<protein>
    <submittedName>
        <fullName evidence="1">Uncharacterized protein</fullName>
    </submittedName>
</protein>
<keyword evidence="2" id="KW-1185">Reference proteome</keyword>
<comment type="caution">
    <text evidence="1">The sequence shown here is derived from an EMBL/GenBank/DDBJ whole genome shotgun (WGS) entry which is preliminary data.</text>
</comment>
<gene>
    <name evidence="1" type="ORF">FVE85_5608</name>
</gene>
<dbReference type="InterPro" id="IPR007657">
    <property type="entry name" value="Glycosyltransferase_61"/>
</dbReference>
<dbReference type="AlphaFoldDB" id="A0A5J4Z573"/>